<dbReference type="AlphaFoldDB" id="A0A9D3SMB1"/>
<evidence type="ECO:0000256" key="11">
    <source>
        <dbReference type="PROSITE-ProRule" id="PRU00023"/>
    </source>
</evidence>
<feature type="domain" description="TGF-beta family profile" evidence="14">
    <location>
        <begin position="676"/>
        <end position="808"/>
    </location>
</feature>
<evidence type="ECO:0000256" key="9">
    <source>
        <dbReference type="ARBA" id="ARBA00023180"/>
    </source>
</evidence>
<sequence length="808" mass="91010">MGRGGKVKNAELLSAFTSHINCTEPEERRRNRDLFKSFINNVAVVKRVEDVKYVVVKKKYQELISAGKSSKASSSSSSSSSCKTQQRCFSKCDSLSITNADVLNNNSWVCTIPPACNSHSSKDFVTKQQFNRSAECDSVISPDTTSNQEESLTDHVLNVANSTRKGKMGAVFAVVAIKSPPEKIKPNHTIHACHQGFEIPLQQELKTLEARKSSPCLNHESDLNKSPRIKRRQTVMPSSPAPKRGNKVDKHDFRAKSSSAIRLETREHEWLVKSTTGRLSPIYSLLQQDVHLAEKRNFISGFTVLHWAAKHGNSKMVRKILDIGKNVNVNIKSHDGYTPLHVAAINSHESVLNLLVRQYGANCNIRDNSGKKAYQYLRKDLSTEESCAVFYLNALVLLLMGTGVSGLSGRGAGGQHAEHLVHHGNILSPLLKALSEHEPWGIHFPRTRPDSRYVRFMKRLYKLSTKQERTHEASHLYNTVRLITARQECLDQCGEFFMQDISYSLNRVRAQEQLLKSVLLYSLDHNHAASLTSHCYLYMKEQTPSDEHMCLSSPGSQHSVSPITFHFQVNGASHQKWVEVDVTPFLHPLIQGHKKDIHLLINLTCLDDEPGSHTSRSLVELTNMAPSLLLYLNDTSEVAYQRGSTNTRLGEIHSNHWGENIQSQQYGSGIQRLKWRDRRNVPNTSQSLKSSTESGPLPKFEHPTDVCDLYDFRVSFSQLKLDHWIIAPSKYNPRYCKGNCPRVVGHIYGSPVHTMVQNIIYEKLDSSVPRPSCVPSEYDPLSVLTIENDGSIAYKEYEEMIATKCTCR</sequence>
<dbReference type="Proteomes" id="UP000824219">
    <property type="component" value="Linkage Group LG14"/>
</dbReference>
<evidence type="ECO:0000256" key="6">
    <source>
        <dbReference type="ARBA" id="ARBA00023030"/>
    </source>
</evidence>
<dbReference type="FunFam" id="2.10.90.10:FF:000012">
    <property type="entry name" value="Growth/differentiation factor 9 (Predicted)"/>
    <property type="match status" value="1"/>
</dbReference>
<keyword evidence="6 12" id="KW-0339">Growth factor</keyword>
<gene>
    <name evidence="15" type="ORF">KOW79_012500</name>
</gene>
<name>A0A9D3SMB1_9TELE</name>
<evidence type="ECO:0000256" key="2">
    <source>
        <dbReference type="ARBA" id="ARBA00006656"/>
    </source>
</evidence>
<keyword evidence="7 11" id="KW-0040">ANK repeat</keyword>
<dbReference type="PANTHER" id="PTHR14491:SF2">
    <property type="entry name" value="ANKYRIN REPEAT DOMAIN-CONTAINING PROTEIN SOWAHA"/>
    <property type="match status" value="1"/>
</dbReference>
<accession>A0A9D3SMB1</accession>
<dbReference type="PROSITE" id="PS51362">
    <property type="entry name" value="TGF_BETA_2"/>
    <property type="match status" value="1"/>
</dbReference>
<keyword evidence="9" id="KW-0325">Glycoprotein</keyword>
<dbReference type="PROSITE" id="PS00250">
    <property type="entry name" value="TGF_BETA_1"/>
    <property type="match status" value="1"/>
</dbReference>
<dbReference type="Pfam" id="PF00019">
    <property type="entry name" value="TGF_beta"/>
    <property type="match status" value="1"/>
</dbReference>
<dbReference type="SMART" id="SM00248">
    <property type="entry name" value="ANK"/>
    <property type="match status" value="2"/>
</dbReference>
<evidence type="ECO:0000259" key="14">
    <source>
        <dbReference type="PROSITE" id="PS51362"/>
    </source>
</evidence>
<dbReference type="InterPro" id="IPR001839">
    <property type="entry name" value="TGF-b_C"/>
</dbReference>
<dbReference type="GO" id="GO:0005576">
    <property type="term" value="C:extracellular region"/>
    <property type="evidence" value="ECO:0007669"/>
    <property type="project" value="UniProtKB-SubCell"/>
</dbReference>
<evidence type="ECO:0000256" key="3">
    <source>
        <dbReference type="ARBA" id="ARBA00022525"/>
    </source>
</evidence>
<evidence type="ECO:0000256" key="10">
    <source>
        <dbReference type="ARBA" id="ARBA00038122"/>
    </source>
</evidence>
<comment type="caution">
    <text evidence="15">The sequence shown here is derived from an EMBL/GenBank/DDBJ whole genome shotgun (WGS) entry which is preliminary data.</text>
</comment>
<proteinExistence type="inferred from homology"/>
<dbReference type="InterPro" id="IPR017948">
    <property type="entry name" value="TGFb_CS"/>
</dbReference>
<feature type="region of interest" description="Disordered" evidence="13">
    <location>
        <begin position="212"/>
        <end position="251"/>
    </location>
</feature>
<dbReference type="SUPFAM" id="SSF57501">
    <property type="entry name" value="Cystine-knot cytokines"/>
    <property type="match status" value="1"/>
</dbReference>
<keyword evidence="4" id="KW-0732">Signal</keyword>
<evidence type="ECO:0000256" key="13">
    <source>
        <dbReference type="SAM" id="MobiDB-lite"/>
    </source>
</evidence>
<organism evidence="15 16">
    <name type="scientific">Hemibagrus wyckioides</name>
    <dbReference type="NCBI Taxonomy" id="337641"/>
    <lineage>
        <taxon>Eukaryota</taxon>
        <taxon>Metazoa</taxon>
        <taxon>Chordata</taxon>
        <taxon>Craniata</taxon>
        <taxon>Vertebrata</taxon>
        <taxon>Euteleostomi</taxon>
        <taxon>Actinopterygii</taxon>
        <taxon>Neopterygii</taxon>
        <taxon>Teleostei</taxon>
        <taxon>Ostariophysi</taxon>
        <taxon>Siluriformes</taxon>
        <taxon>Bagridae</taxon>
        <taxon>Hemibagrus</taxon>
    </lineage>
</organism>
<feature type="repeat" description="ANK" evidence="11">
    <location>
        <begin position="335"/>
        <end position="368"/>
    </location>
</feature>
<dbReference type="PROSITE" id="PS50297">
    <property type="entry name" value="ANK_REP_REGION"/>
    <property type="match status" value="2"/>
</dbReference>
<keyword evidence="3" id="KW-0964">Secreted</keyword>
<protein>
    <recommendedName>
        <fullName evidence="14">TGF-beta family profile domain-containing protein</fullName>
    </recommendedName>
</protein>
<feature type="repeat" description="ANK" evidence="11">
    <location>
        <begin position="300"/>
        <end position="332"/>
    </location>
</feature>
<comment type="subcellular location">
    <subcellularLocation>
        <location evidence="1">Secreted</location>
    </subcellularLocation>
</comment>
<dbReference type="EMBL" id="JAHKSW010000014">
    <property type="protein sequence ID" value="KAG7324484.1"/>
    <property type="molecule type" value="Genomic_DNA"/>
</dbReference>
<evidence type="ECO:0000256" key="5">
    <source>
        <dbReference type="ARBA" id="ARBA00022737"/>
    </source>
</evidence>
<reference evidence="15 16" key="1">
    <citation type="submission" date="2021-06" db="EMBL/GenBank/DDBJ databases">
        <title>Chromosome-level genome assembly of the red-tail catfish (Hemibagrus wyckioides).</title>
        <authorList>
            <person name="Shao F."/>
        </authorList>
    </citation>
    <scope>NUCLEOTIDE SEQUENCE [LARGE SCALE GENOMIC DNA]</scope>
    <source>
        <strain evidence="15">EC202008001</strain>
        <tissue evidence="15">Blood</tissue>
    </source>
</reference>
<dbReference type="SUPFAM" id="SSF48403">
    <property type="entry name" value="Ankyrin repeat"/>
    <property type="match status" value="1"/>
</dbReference>
<dbReference type="PANTHER" id="PTHR14491">
    <property type="entry name" value="SOSONDOWAH, ISOFORM G"/>
    <property type="match status" value="1"/>
</dbReference>
<keyword evidence="8" id="KW-1015">Disulfide bond</keyword>
<dbReference type="Pfam" id="PF25877">
    <property type="entry name" value="WHD_SOWAH"/>
    <property type="match status" value="1"/>
</dbReference>
<evidence type="ECO:0000313" key="15">
    <source>
        <dbReference type="EMBL" id="KAG7324484.1"/>
    </source>
</evidence>
<comment type="similarity">
    <text evidence="10">Belongs to the SOWAH family.</text>
</comment>
<evidence type="ECO:0000256" key="1">
    <source>
        <dbReference type="ARBA" id="ARBA00004613"/>
    </source>
</evidence>
<dbReference type="Gene3D" id="2.10.90.10">
    <property type="entry name" value="Cystine-knot cytokines"/>
    <property type="match status" value="1"/>
</dbReference>
<evidence type="ECO:0000256" key="7">
    <source>
        <dbReference type="ARBA" id="ARBA00023043"/>
    </source>
</evidence>
<keyword evidence="16" id="KW-1185">Reference proteome</keyword>
<evidence type="ECO:0000256" key="8">
    <source>
        <dbReference type="ARBA" id="ARBA00023157"/>
    </source>
</evidence>
<evidence type="ECO:0000313" key="16">
    <source>
        <dbReference type="Proteomes" id="UP000824219"/>
    </source>
</evidence>
<keyword evidence="5" id="KW-0677">Repeat</keyword>
<dbReference type="Pfam" id="PF12796">
    <property type="entry name" value="Ank_2"/>
    <property type="match status" value="1"/>
</dbReference>
<dbReference type="InterPro" id="IPR058889">
    <property type="entry name" value="WHD_SOWAHA-C"/>
</dbReference>
<dbReference type="Gene3D" id="1.25.40.20">
    <property type="entry name" value="Ankyrin repeat-containing domain"/>
    <property type="match status" value="1"/>
</dbReference>
<comment type="similarity">
    <text evidence="2 12">Belongs to the TGF-beta family.</text>
</comment>
<dbReference type="CDD" id="cd19403">
    <property type="entry name" value="TGF_beta_GDF9"/>
    <property type="match status" value="1"/>
</dbReference>
<dbReference type="OrthoDB" id="6427922at2759"/>
<dbReference type="InterPro" id="IPR015617">
    <property type="entry name" value="Growth_differentiation_fac-9_C"/>
</dbReference>
<dbReference type="InterPro" id="IPR002110">
    <property type="entry name" value="Ankyrin_rpt"/>
</dbReference>
<evidence type="ECO:0000256" key="12">
    <source>
        <dbReference type="RuleBase" id="RU000354"/>
    </source>
</evidence>
<dbReference type="GO" id="GO:0008083">
    <property type="term" value="F:growth factor activity"/>
    <property type="evidence" value="ECO:0007669"/>
    <property type="project" value="UniProtKB-KW"/>
</dbReference>
<dbReference type="InterPro" id="IPR029034">
    <property type="entry name" value="Cystine-knot_cytokine"/>
</dbReference>
<dbReference type="SMART" id="SM00204">
    <property type="entry name" value="TGFB"/>
    <property type="match status" value="1"/>
</dbReference>
<evidence type="ECO:0000256" key="4">
    <source>
        <dbReference type="ARBA" id="ARBA00022729"/>
    </source>
</evidence>
<dbReference type="InterPro" id="IPR036770">
    <property type="entry name" value="Ankyrin_rpt-contain_sf"/>
</dbReference>
<dbReference type="PROSITE" id="PS50088">
    <property type="entry name" value="ANK_REPEAT"/>
    <property type="match status" value="2"/>
</dbReference>